<evidence type="ECO:0000313" key="4">
    <source>
        <dbReference type="Proteomes" id="UP001326715"/>
    </source>
</evidence>
<keyword evidence="4" id="KW-1185">Reference proteome</keyword>
<reference evidence="1 3" key="1">
    <citation type="submission" date="2016-11" db="EMBL/GenBank/DDBJ databases">
        <authorList>
            <person name="Jaros S."/>
            <person name="Januszkiewicz K."/>
            <person name="Wedrychowicz H."/>
        </authorList>
    </citation>
    <scope>NUCLEOTIDE SEQUENCE [LARGE SCALE GENOMIC DNA]</scope>
    <source>
        <strain evidence="1 3">DSM 784</strain>
    </source>
</reference>
<dbReference type="OrthoDB" id="640499at2"/>
<dbReference type="Pfam" id="PF19875">
    <property type="entry name" value="DUF6348"/>
    <property type="match status" value="1"/>
</dbReference>
<evidence type="ECO:0000313" key="1">
    <source>
        <dbReference type="EMBL" id="SFW64316.1"/>
    </source>
</evidence>
<dbReference type="InterPro" id="IPR045929">
    <property type="entry name" value="DUF6348"/>
</dbReference>
<dbReference type="STRING" id="1004.SAMN05661012_03162"/>
<dbReference type="RefSeq" id="WP_072362079.1">
    <property type="nucleotide sequence ID" value="NZ_CBHWAX010000007.1"/>
</dbReference>
<proteinExistence type="predicted"/>
<name>A0A1K1QX98_9BACT</name>
<sequence>METNVLVPTLASYLANAIQSFDFELPLTPGIEAVNDTVQIPEIELEIVCDVLGVQEHGNEVKVYHLAFMIRLRGDNIMYEEMAAIGTNPEESMSQGAYTFFRGFLTGFLQCLLGYYEPVYELRSPTGDEFHLNYSHLQAQGAFMEDMAELHDNTFPDILYPAIKEVFEREITEPGHDYKDFYWIKIYLSRQPSGTFIGECRFDNNIWDYALNELIEYDYKLWKKTDRFLGKKQFIFIRRCLK</sequence>
<dbReference type="Proteomes" id="UP001326715">
    <property type="component" value="Chromosome"/>
</dbReference>
<protein>
    <submittedName>
        <fullName evidence="2">DUF6348 family protein</fullName>
    </submittedName>
</protein>
<evidence type="ECO:0000313" key="3">
    <source>
        <dbReference type="Proteomes" id="UP000183788"/>
    </source>
</evidence>
<dbReference type="EMBL" id="CP140154">
    <property type="protein sequence ID" value="WQG92406.1"/>
    <property type="molecule type" value="Genomic_DNA"/>
</dbReference>
<gene>
    <name evidence="1" type="ORF">SAMN05661012_03162</name>
    <name evidence="2" type="ORF">SR876_12900</name>
</gene>
<dbReference type="AlphaFoldDB" id="A0A1K1QX98"/>
<dbReference type="Proteomes" id="UP000183788">
    <property type="component" value="Unassembled WGS sequence"/>
</dbReference>
<organism evidence="1 3">
    <name type="scientific">Chitinophaga sancti</name>
    <dbReference type="NCBI Taxonomy" id="1004"/>
    <lineage>
        <taxon>Bacteria</taxon>
        <taxon>Pseudomonadati</taxon>
        <taxon>Bacteroidota</taxon>
        <taxon>Chitinophagia</taxon>
        <taxon>Chitinophagales</taxon>
        <taxon>Chitinophagaceae</taxon>
        <taxon>Chitinophaga</taxon>
    </lineage>
</organism>
<accession>A0A1K1QX98</accession>
<reference evidence="2 4" key="2">
    <citation type="submission" date="2023-11" db="EMBL/GenBank/DDBJ databases">
        <title>MicrobeMod: A computational toolkit for identifying prokaryotic methylation and restriction-modification with nanopore sequencing.</title>
        <authorList>
            <person name="Crits-Christoph A."/>
            <person name="Kang S.C."/>
            <person name="Lee H."/>
            <person name="Ostrov N."/>
        </authorList>
    </citation>
    <scope>NUCLEOTIDE SEQUENCE [LARGE SCALE GENOMIC DNA]</scope>
    <source>
        <strain evidence="2 4">ATCC 23090</strain>
    </source>
</reference>
<dbReference type="EMBL" id="FPIZ01000009">
    <property type="protein sequence ID" value="SFW64316.1"/>
    <property type="molecule type" value="Genomic_DNA"/>
</dbReference>
<evidence type="ECO:0000313" key="2">
    <source>
        <dbReference type="EMBL" id="WQG92406.1"/>
    </source>
</evidence>